<dbReference type="OrthoDB" id="932587at2"/>
<proteinExistence type="predicted"/>
<organism evidence="2 3">
    <name type="scientific">Janthinobacterium agaricidamnosum NBRC 102515 = DSM 9628</name>
    <dbReference type="NCBI Taxonomy" id="1349767"/>
    <lineage>
        <taxon>Bacteria</taxon>
        <taxon>Pseudomonadati</taxon>
        <taxon>Pseudomonadota</taxon>
        <taxon>Betaproteobacteria</taxon>
        <taxon>Burkholderiales</taxon>
        <taxon>Oxalobacteraceae</taxon>
        <taxon>Janthinobacterium</taxon>
    </lineage>
</organism>
<dbReference type="STRING" id="1349767.GJA_4906"/>
<dbReference type="PANTHER" id="PTHR34611">
    <property type="match status" value="1"/>
</dbReference>
<dbReference type="eggNOG" id="COG5464">
    <property type="taxonomic scope" value="Bacteria"/>
</dbReference>
<dbReference type="InterPro" id="IPR006842">
    <property type="entry name" value="Transposase_31"/>
</dbReference>
<dbReference type="InterPro" id="IPR051699">
    <property type="entry name" value="Rpn/YhgA-like_nuclease"/>
</dbReference>
<dbReference type="EMBL" id="HG322949">
    <property type="protein sequence ID" value="CDG85509.1"/>
    <property type="molecule type" value="Genomic_DNA"/>
</dbReference>
<dbReference type="AlphaFoldDB" id="W0V9M3"/>
<dbReference type="PATRIC" id="fig|1349767.4.peg.1526"/>
<dbReference type="PANTHER" id="PTHR34611:SF2">
    <property type="entry name" value="INACTIVE RECOMBINATION-PROMOTING NUCLEASE-LIKE PROTEIN RPNE-RELATED"/>
    <property type="match status" value="1"/>
</dbReference>
<dbReference type="RefSeq" id="WP_038496955.1">
    <property type="nucleotide sequence ID" value="NZ_HG322949.1"/>
</dbReference>
<name>W0V9M3_9BURK</name>
<keyword evidence="3" id="KW-1185">Reference proteome</keyword>
<reference evidence="2 3" key="1">
    <citation type="journal article" date="2015" name="Genome Announc.">
        <title>Genome Sequence of Mushroom Soft-Rot Pathogen Janthinobacterium agaricidamnosum.</title>
        <authorList>
            <person name="Graupner K."/>
            <person name="Lackner G."/>
            <person name="Hertweck C."/>
        </authorList>
    </citation>
    <scope>NUCLEOTIDE SEQUENCE [LARGE SCALE GENOMIC DNA]</scope>
    <source>
        <strain evidence="3">NBRC 102515 / DSM 9628</strain>
    </source>
</reference>
<gene>
    <name evidence="2" type="ORF">GJA_4906</name>
</gene>
<accession>W0V9M3</accession>
<evidence type="ECO:0000259" key="1">
    <source>
        <dbReference type="Pfam" id="PF04754"/>
    </source>
</evidence>
<feature type="domain" description="Transposase (putative) YhgA-like" evidence="1">
    <location>
        <begin position="4"/>
        <end position="205"/>
    </location>
</feature>
<dbReference type="Pfam" id="PF04754">
    <property type="entry name" value="Transposase_31"/>
    <property type="match status" value="1"/>
</dbReference>
<dbReference type="Proteomes" id="UP000027604">
    <property type="component" value="Chromosome I"/>
</dbReference>
<dbReference type="HOGENOM" id="CLU_059548_0_1_4"/>
<sequence length="329" mass="38134">MASSHDSAYKQLFAHPEMVRDLLAGFAPFPWVRQLDVSAFERVNASYVSEVGQQRHDDMVWRLKLGGDWIYVYLLLEFQSHSERWMALRMQVYVGLLLQDLVKRHQLTVQGMLPPVLPLVLYSGDQPWRAAIALSSLMLSPPEGLQDLQPEQKYLLIDQNSYQPGILAEQTNLVAAIFRLQRWRSTEDILDVITKLAAWLKHGKNATLRTSLSHWIVACLKRQRVDADIPMVDDLLEVKAMYNQKFKTFEEEWEYEAVEKGRLQGRLQGRIQGRIEADRERLLFLLNNRFPDVPVAAQQRITAASASELDGWFKRFLRVNTLEELFKPD</sequence>
<evidence type="ECO:0000313" key="2">
    <source>
        <dbReference type="EMBL" id="CDG85509.1"/>
    </source>
</evidence>
<protein>
    <submittedName>
        <fullName evidence="2">Putative transposase</fullName>
    </submittedName>
</protein>
<dbReference type="KEGG" id="jag:GJA_4906"/>
<evidence type="ECO:0000313" key="3">
    <source>
        <dbReference type="Proteomes" id="UP000027604"/>
    </source>
</evidence>